<gene>
    <name evidence="2" type="ORF">MNB_SV-13-1983</name>
</gene>
<dbReference type="PANTHER" id="PTHR42852">
    <property type="entry name" value="THIOL:DISULFIDE INTERCHANGE PROTEIN DSBE"/>
    <property type="match status" value="1"/>
</dbReference>
<dbReference type="InterPro" id="IPR013766">
    <property type="entry name" value="Thioredoxin_domain"/>
</dbReference>
<proteinExistence type="predicted"/>
<dbReference type="AlphaFoldDB" id="A0A1W1CX28"/>
<sequence length="185" mass="20626">MNLLYKVSAVKNNLLKALLILGLFTTLTLQAKPKLMTSLTPLKVAIDAPKLYLEDDDEEMVDIKQFKGKVTIVNFWATWCPPCTREMGSLDNLYRTYKDKGLVLLAVNVGETSDAVFDFASLMTPELITPILYDKDSKAMEAWGAIGLPSTYVINKKGKIVYKAVGGRDFNDEKISKVIEALLNE</sequence>
<dbReference type="InterPro" id="IPR017937">
    <property type="entry name" value="Thioredoxin_CS"/>
</dbReference>
<name>A0A1W1CX28_9ZZZZ</name>
<dbReference type="InterPro" id="IPR000866">
    <property type="entry name" value="AhpC/TSA"/>
</dbReference>
<protein>
    <submittedName>
        <fullName evidence="2">Thioredoxin</fullName>
    </submittedName>
</protein>
<dbReference type="EMBL" id="FPHM01000155">
    <property type="protein sequence ID" value="SFV70406.1"/>
    <property type="molecule type" value="Genomic_DNA"/>
</dbReference>
<dbReference type="PROSITE" id="PS51352">
    <property type="entry name" value="THIOREDOXIN_2"/>
    <property type="match status" value="1"/>
</dbReference>
<organism evidence="2">
    <name type="scientific">hydrothermal vent metagenome</name>
    <dbReference type="NCBI Taxonomy" id="652676"/>
    <lineage>
        <taxon>unclassified sequences</taxon>
        <taxon>metagenomes</taxon>
        <taxon>ecological metagenomes</taxon>
    </lineage>
</organism>
<dbReference type="Gene3D" id="3.40.30.10">
    <property type="entry name" value="Glutaredoxin"/>
    <property type="match status" value="1"/>
</dbReference>
<accession>A0A1W1CX28</accession>
<dbReference type="GO" id="GO:0016209">
    <property type="term" value="F:antioxidant activity"/>
    <property type="evidence" value="ECO:0007669"/>
    <property type="project" value="InterPro"/>
</dbReference>
<feature type="domain" description="Thioredoxin" evidence="1">
    <location>
        <begin position="42"/>
        <end position="184"/>
    </location>
</feature>
<dbReference type="Pfam" id="PF00578">
    <property type="entry name" value="AhpC-TSA"/>
    <property type="match status" value="1"/>
</dbReference>
<dbReference type="PANTHER" id="PTHR42852:SF13">
    <property type="entry name" value="PROTEIN DIPZ"/>
    <property type="match status" value="1"/>
</dbReference>
<dbReference type="InterPro" id="IPR036249">
    <property type="entry name" value="Thioredoxin-like_sf"/>
</dbReference>
<dbReference type="CDD" id="cd02966">
    <property type="entry name" value="TlpA_like_family"/>
    <property type="match status" value="1"/>
</dbReference>
<dbReference type="InterPro" id="IPR050553">
    <property type="entry name" value="Thioredoxin_ResA/DsbE_sf"/>
</dbReference>
<dbReference type="SUPFAM" id="SSF52833">
    <property type="entry name" value="Thioredoxin-like"/>
    <property type="match status" value="1"/>
</dbReference>
<evidence type="ECO:0000313" key="2">
    <source>
        <dbReference type="EMBL" id="SFV70406.1"/>
    </source>
</evidence>
<reference evidence="2" key="1">
    <citation type="submission" date="2016-10" db="EMBL/GenBank/DDBJ databases">
        <authorList>
            <person name="de Groot N.N."/>
        </authorList>
    </citation>
    <scope>NUCLEOTIDE SEQUENCE</scope>
</reference>
<dbReference type="GO" id="GO:0016491">
    <property type="term" value="F:oxidoreductase activity"/>
    <property type="evidence" value="ECO:0007669"/>
    <property type="project" value="InterPro"/>
</dbReference>
<evidence type="ECO:0000259" key="1">
    <source>
        <dbReference type="PROSITE" id="PS51352"/>
    </source>
</evidence>
<dbReference type="PROSITE" id="PS00194">
    <property type="entry name" value="THIOREDOXIN_1"/>
    <property type="match status" value="1"/>
</dbReference>